<dbReference type="OrthoDB" id="960907at2"/>
<proteinExistence type="predicted"/>
<dbReference type="EMBL" id="QPIW01000016">
    <property type="protein sequence ID" value="RDB04443.1"/>
    <property type="molecule type" value="Genomic_DNA"/>
</dbReference>
<gene>
    <name evidence="1" type="ORF">DVG78_18580</name>
</gene>
<comment type="caution">
    <text evidence="1">The sequence shown here is derived from an EMBL/GenBank/DDBJ whole genome shotgun (WGS) entry which is preliminary data.</text>
</comment>
<evidence type="ECO:0000313" key="1">
    <source>
        <dbReference type="EMBL" id="RDB04443.1"/>
    </source>
</evidence>
<evidence type="ECO:0000313" key="2">
    <source>
        <dbReference type="Proteomes" id="UP000253141"/>
    </source>
</evidence>
<organism evidence="1 2">
    <name type="scientific">Runella aurantiaca</name>
    <dbReference type="NCBI Taxonomy" id="2282308"/>
    <lineage>
        <taxon>Bacteria</taxon>
        <taxon>Pseudomonadati</taxon>
        <taxon>Bacteroidota</taxon>
        <taxon>Cytophagia</taxon>
        <taxon>Cytophagales</taxon>
        <taxon>Spirosomataceae</taxon>
        <taxon>Runella</taxon>
    </lineage>
</organism>
<dbReference type="Proteomes" id="UP000253141">
    <property type="component" value="Unassembled WGS sequence"/>
</dbReference>
<dbReference type="AlphaFoldDB" id="A0A369IA83"/>
<keyword evidence="2" id="KW-1185">Reference proteome</keyword>
<sequence>MIKVNFQFLFPDQKRRWSGIFLVLFGLSAMANAQSIGYYPWNGLLSVSTNPVKPVWLDVRLQTNTLFGSLSTEILPMVNLSRKENYQVYLGGGIRFNFIGVLANQTNNIVEGYSLNIGTRVAPFKSVPNVRIAFELAPYVVRKFDSGVLKSNLGVVYTFGRKE</sequence>
<reference evidence="1 2" key="1">
    <citation type="submission" date="2018-07" db="EMBL/GenBank/DDBJ databases">
        <title>Genome analysis of Runella aurantiaca.</title>
        <authorList>
            <person name="Yang X."/>
        </authorList>
    </citation>
    <scope>NUCLEOTIDE SEQUENCE [LARGE SCALE GENOMIC DNA]</scope>
    <source>
        <strain evidence="1 2">YX9</strain>
    </source>
</reference>
<accession>A0A369IA83</accession>
<name>A0A369IA83_9BACT</name>
<evidence type="ECO:0008006" key="3">
    <source>
        <dbReference type="Google" id="ProtNLM"/>
    </source>
</evidence>
<dbReference type="RefSeq" id="WP_114462544.1">
    <property type="nucleotide sequence ID" value="NZ_QPIW01000016.1"/>
</dbReference>
<protein>
    <recommendedName>
        <fullName evidence="3">Outer membrane protein beta-barrel domain-containing protein</fullName>
    </recommendedName>
</protein>